<dbReference type="STRING" id="1125712.HMPREF1316_2307"/>
<dbReference type="AlphaFoldDB" id="U2V499"/>
<dbReference type="PATRIC" id="fig|1125712.3.peg.1656"/>
<dbReference type="GO" id="GO:0006950">
    <property type="term" value="P:response to stress"/>
    <property type="evidence" value="ECO:0007669"/>
    <property type="project" value="TreeGrafter"/>
</dbReference>
<accession>U2V499</accession>
<keyword evidence="5" id="KW-0804">Transcription</keyword>
<dbReference type="FunFam" id="1.10.10.10:FF:000163">
    <property type="entry name" value="MarR family transcriptional regulator"/>
    <property type="match status" value="1"/>
</dbReference>
<sequence length="158" mass="17997">MAHKAARSTTDDDLLLLDRQLCFPLYACSKEVVRRYAPLLEPLGLTYTQYIALMVVWEQGAITMHDLGKRLLLDSGTLTPLLRKLEGRGIISRERSCQDARKVYVRATDRGMELREQARSVPRAMGQCFGLTHEEADDLRRILKKVTHNMLAHGTDED</sequence>
<evidence type="ECO:0000313" key="7">
    <source>
        <dbReference type="EMBL" id="ERL07501.1"/>
    </source>
</evidence>
<dbReference type="RefSeq" id="WP_021726547.1">
    <property type="nucleotide sequence ID" value="NZ_AWEZ01000059.1"/>
</dbReference>
<dbReference type="SUPFAM" id="SSF46785">
    <property type="entry name" value="Winged helix' DNA-binding domain"/>
    <property type="match status" value="1"/>
</dbReference>
<keyword evidence="3" id="KW-0805">Transcription regulation</keyword>
<dbReference type="PANTHER" id="PTHR33164:SF5">
    <property type="entry name" value="ORGANIC HYDROPEROXIDE RESISTANCE TRANSCRIPTIONAL REGULATOR"/>
    <property type="match status" value="1"/>
</dbReference>
<dbReference type="GO" id="GO:0003700">
    <property type="term" value="F:DNA-binding transcription factor activity"/>
    <property type="evidence" value="ECO:0007669"/>
    <property type="project" value="InterPro"/>
</dbReference>
<dbReference type="Pfam" id="PF22381">
    <property type="entry name" value="Staph_reg_Sar_Rot"/>
    <property type="match status" value="1"/>
</dbReference>
<keyword evidence="4" id="KW-0238">DNA-binding</keyword>
<dbReference type="InterPro" id="IPR039422">
    <property type="entry name" value="MarR/SlyA-like"/>
</dbReference>
<dbReference type="OrthoDB" id="9806864at2"/>
<dbReference type="EMBL" id="AWEZ01000059">
    <property type="protein sequence ID" value="ERL07501.1"/>
    <property type="molecule type" value="Genomic_DNA"/>
</dbReference>
<organism evidence="7 8">
    <name type="scientific">Olsenella profusa F0195</name>
    <dbReference type="NCBI Taxonomy" id="1125712"/>
    <lineage>
        <taxon>Bacteria</taxon>
        <taxon>Bacillati</taxon>
        <taxon>Actinomycetota</taxon>
        <taxon>Coriobacteriia</taxon>
        <taxon>Coriobacteriales</taxon>
        <taxon>Atopobiaceae</taxon>
        <taxon>Olsenella</taxon>
    </lineage>
</organism>
<evidence type="ECO:0000256" key="3">
    <source>
        <dbReference type="ARBA" id="ARBA00023015"/>
    </source>
</evidence>
<comment type="subcellular location">
    <subcellularLocation>
        <location evidence="1">Cytoplasm</location>
    </subcellularLocation>
</comment>
<evidence type="ECO:0000259" key="6">
    <source>
        <dbReference type="PROSITE" id="PS50995"/>
    </source>
</evidence>
<dbReference type="InterPro" id="IPR055166">
    <property type="entry name" value="Transc_reg_Sar_Rot_HTH"/>
</dbReference>
<dbReference type="PANTHER" id="PTHR33164">
    <property type="entry name" value="TRANSCRIPTIONAL REGULATOR, MARR FAMILY"/>
    <property type="match status" value="1"/>
</dbReference>
<dbReference type="eggNOG" id="COG1846">
    <property type="taxonomic scope" value="Bacteria"/>
</dbReference>
<dbReference type="PROSITE" id="PS50995">
    <property type="entry name" value="HTH_MARR_2"/>
    <property type="match status" value="1"/>
</dbReference>
<dbReference type="InterPro" id="IPR036390">
    <property type="entry name" value="WH_DNA-bd_sf"/>
</dbReference>
<evidence type="ECO:0000256" key="5">
    <source>
        <dbReference type="ARBA" id="ARBA00023163"/>
    </source>
</evidence>
<dbReference type="InterPro" id="IPR036388">
    <property type="entry name" value="WH-like_DNA-bd_sf"/>
</dbReference>
<protein>
    <submittedName>
        <fullName evidence="7">Putative organic hydroperoxide resistance transcriptional regulator</fullName>
    </submittedName>
</protein>
<keyword evidence="2" id="KW-0963">Cytoplasm</keyword>
<dbReference type="PRINTS" id="PR00598">
    <property type="entry name" value="HTHMARR"/>
</dbReference>
<evidence type="ECO:0000256" key="2">
    <source>
        <dbReference type="ARBA" id="ARBA00022490"/>
    </source>
</evidence>
<comment type="caution">
    <text evidence="7">The sequence shown here is derived from an EMBL/GenBank/DDBJ whole genome shotgun (WGS) entry which is preliminary data.</text>
</comment>
<name>U2V499_9ACTN</name>
<reference evidence="7 8" key="1">
    <citation type="submission" date="2013-08" db="EMBL/GenBank/DDBJ databases">
        <authorList>
            <person name="Durkin A.S."/>
            <person name="Haft D.R."/>
            <person name="McCorrison J."/>
            <person name="Torralba M."/>
            <person name="Gillis M."/>
            <person name="Haft D.H."/>
            <person name="Methe B."/>
            <person name="Sutton G."/>
            <person name="Nelson K.E."/>
        </authorList>
    </citation>
    <scope>NUCLEOTIDE SEQUENCE [LARGE SCALE GENOMIC DNA]</scope>
    <source>
        <strain evidence="7 8">F0195</strain>
    </source>
</reference>
<dbReference type="InterPro" id="IPR000835">
    <property type="entry name" value="HTH_MarR-typ"/>
</dbReference>
<dbReference type="GO" id="GO:0005737">
    <property type="term" value="C:cytoplasm"/>
    <property type="evidence" value="ECO:0007669"/>
    <property type="project" value="UniProtKB-SubCell"/>
</dbReference>
<dbReference type="GO" id="GO:0003677">
    <property type="term" value="F:DNA binding"/>
    <property type="evidence" value="ECO:0007669"/>
    <property type="project" value="UniProtKB-KW"/>
</dbReference>
<feature type="domain" description="HTH marR-type" evidence="6">
    <location>
        <begin position="18"/>
        <end position="148"/>
    </location>
</feature>
<gene>
    <name evidence="7" type="ORF">HMPREF1316_2307</name>
</gene>
<evidence type="ECO:0000256" key="4">
    <source>
        <dbReference type="ARBA" id="ARBA00023125"/>
    </source>
</evidence>
<keyword evidence="8" id="KW-1185">Reference proteome</keyword>
<proteinExistence type="predicted"/>
<dbReference type="SMART" id="SM00347">
    <property type="entry name" value="HTH_MARR"/>
    <property type="match status" value="1"/>
</dbReference>
<dbReference type="Gene3D" id="1.10.10.10">
    <property type="entry name" value="Winged helix-like DNA-binding domain superfamily/Winged helix DNA-binding domain"/>
    <property type="match status" value="1"/>
</dbReference>
<evidence type="ECO:0000256" key="1">
    <source>
        <dbReference type="ARBA" id="ARBA00004496"/>
    </source>
</evidence>
<evidence type="ECO:0000313" key="8">
    <source>
        <dbReference type="Proteomes" id="UP000016638"/>
    </source>
</evidence>
<dbReference type="Proteomes" id="UP000016638">
    <property type="component" value="Unassembled WGS sequence"/>
</dbReference>